<dbReference type="EMBL" id="CM007897">
    <property type="protein sequence ID" value="OTG17036.1"/>
    <property type="molecule type" value="Genomic_DNA"/>
</dbReference>
<accession>A0A251U2G5</accession>
<dbReference type="InParanoid" id="A0A251U2G5"/>
<evidence type="ECO:0000313" key="1">
    <source>
        <dbReference type="EMBL" id="KAF5793688.1"/>
    </source>
</evidence>
<reference evidence="1" key="3">
    <citation type="submission" date="2020-06" db="EMBL/GenBank/DDBJ databases">
        <title>Helianthus annuus Genome sequencing and assembly Release 2.</title>
        <authorList>
            <person name="Gouzy J."/>
            <person name="Langlade N."/>
            <person name="Munos S."/>
        </authorList>
    </citation>
    <scope>NUCLEOTIDE SEQUENCE</scope>
    <source>
        <tissue evidence="1">Leaves</tissue>
    </source>
</reference>
<gene>
    <name evidence="2" type="ORF">HannXRQ_Chr08g0207651</name>
    <name evidence="1" type="ORF">HanXRQr2_Chr08g0319291</name>
</gene>
<dbReference type="OrthoDB" id="1913089at2759"/>
<organism evidence="2 3">
    <name type="scientific">Helianthus annuus</name>
    <name type="common">Common sunflower</name>
    <dbReference type="NCBI Taxonomy" id="4232"/>
    <lineage>
        <taxon>Eukaryota</taxon>
        <taxon>Viridiplantae</taxon>
        <taxon>Streptophyta</taxon>
        <taxon>Embryophyta</taxon>
        <taxon>Tracheophyta</taxon>
        <taxon>Spermatophyta</taxon>
        <taxon>Magnoliopsida</taxon>
        <taxon>eudicotyledons</taxon>
        <taxon>Gunneridae</taxon>
        <taxon>Pentapetalae</taxon>
        <taxon>asterids</taxon>
        <taxon>campanulids</taxon>
        <taxon>Asterales</taxon>
        <taxon>Asteraceae</taxon>
        <taxon>Asteroideae</taxon>
        <taxon>Heliantheae alliance</taxon>
        <taxon>Heliantheae</taxon>
        <taxon>Helianthus</taxon>
    </lineage>
</organism>
<dbReference type="Gramene" id="mRNA:HanXRQr2_Chr08g0319291">
    <property type="protein sequence ID" value="mRNA:HanXRQr2_Chr08g0319291"/>
    <property type="gene ID" value="HanXRQr2_Chr08g0319291"/>
</dbReference>
<evidence type="ECO:0000313" key="3">
    <source>
        <dbReference type="Proteomes" id="UP000215914"/>
    </source>
</evidence>
<dbReference type="OMA" id="LLGCHYG"/>
<evidence type="ECO:0000313" key="2">
    <source>
        <dbReference type="EMBL" id="OTG17036.1"/>
    </source>
</evidence>
<dbReference type="Proteomes" id="UP000215914">
    <property type="component" value="Chromosome 8"/>
</dbReference>
<protein>
    <submittedName>
        <fullName evidence="2">Uncharacterized protein</fullName>
    </submittedName>
</protein>
<name>A0A251U2G5_HELAN</name>
<proteinExistence type="predicted"/>
<dbReference type="AlphaFoldDB" id="A0A251U2G5"/>
<keyword evidence="3" id="KW-1185">Reference proteome</keyword>
<reference evidence="1 3" key="1">
    <citation type="journal article" date="2017" name="Nature">
        <title>The sunflower genome provides insights into oil metabolism, flowering and Asterid evolution.</title>
        <authorList>
            <person name="Badouin H."/>
            <person name="Gouzy J."/>
            <person name="Grassa C.J."/>
            <person name="Murat F."/>
            <person name="Staton S.E."/>
            <person name="Cottret L."/>
            <person name="Lelandais-Briere C."/>
            <person name="Owens G.L."/>
            <person name="Carrere S."/>
            <person name="Mayjonade B."/>
            <person name="Legrand L."/>
            <person name="Gill N."/>
            <person name="Kane N.C."/>
            <person name="Bowers J.E."/>
            <person name="Hubner S."/>
            <person name="Bellec A."/>
            <person name="Berard A."/>
            <person name="Berges H."/>
            <person name="Blanchet N."/>
            <person name="Boniface M.C."/>
            <person name="Brunel D."/>
            <person name="Catrice O."/>
            <person name="Chaidir N."/>
            <person name="Claudel C."/>
            <person name="Donnadieu C."/>
            <person name="Faraut T."/>
            <person name="Fievet G."/>
            <person name="Helmstetter N."/>
            <person name="King M."/>
            <person name="Knapp S.J."/>
            <person name="Lai Z."/>
            <person name="Le Paslier M.C."/>
            <person name="Lippi Y."/>
            <person name="Lorenzon L."/>
            <person name="Mandel J.R."/>
            <person name="Marage G."/>
            <person name="Marchand G."/>
            <person name="Marquand E."/>
            <person name="Bret-Mestries E."/>
            <person name="Morien E."/>
            <person name="Nambeesan S."/>
            <person name="Nguyen T."/>
            <person name="Pegot-Espagnet P."/>
            <person name="Pouilly N."/>
            <person name="Raftis F."/>
            <person name="Sallet E."/>
            <person name="Schiex T."/>
            <person name="Thomas J."/>
            <person name="Vandecasteele C."/>
            <person name="Vares D."/>
            <person name="Vear F."/>
            <person name="Vautrin S."/>
            <person name="Crespi M."/>
            <person name="Mangin B."/>
            <person name="Burke J.M."/>
            <person name="Salse J."/>
            <person name="Munos S."/>
            <person name="Vincourt P."/>
            <person name="Rieseberg L.H."/>
            <person name="Langlade N.B."/>
        </authorList>
    </citation>
    <scope>NUCLEOTIDE SEQUENCE [LARGE SCALE GENOMIC DNA]</scope>
    <source>
        <strain evidence="3">cv. SF193</strain>
        <tissue evidence="1">Leaves</tissue>
    </source>
</reference>
<dbReference type="EMBL" id="MNCJ02000323">
    <property type="protein sequence ID" value="KAF5793688.1"/>
    <property type="molecule type" value="Genomic_DNA"/>
</dbReference>
<reference evidence="2" key="2">
    <citation type="submission" date="2017-02" db="EMBL/GenBank/DDBJ databases">
        <title>Sunflower complete genome.</title>
        <authorList>
            <person name="Langlade N."/>
            <person name="Munos S."/>
        </authorList>
    </citation>
    <scope>NUCLEOTIDE SEQUENCE [LARGE SCALE GENOMIC DNA]</scope>
    <source>
        <tissue evidence="2">Leaves</tissue>
    </source>
</reference>
<sequence>MEEGDGLRTRSFRNEDYTNRRVFLRSYPLYFDNDEDHQQTTATAGYDHDNVGNGLRDACEFGHGDEKKEKKKMKIKMKKEAIKKIMVTIVEWGDGRVVVLKRFKHKVSFYVVACFPIVFKPPKALISTR</sequence>